<dbReference type="RefSeq" id="XP_069207331.1">
    <property type="nucleotide sequence ID" value="XM_069355260.1"/>
</dbReference>
<dbReference type="PANTHER" id="PTHR21052:SF0">
    <property type="entry name" value="ALPHA-KETOGLUTARATE-DEPENDENT DIOXYGENASE ALKB HOMOLOG 7, MITOCHONDRIAL"/>
    <property type="match status" value="1"/>
</dbReference>
<keyword evidence="4" id="KW-1185">Reference proteome</keyword>
<organism evidence="3 4">
    <name type="scientific">Vanrija albida</name>
    <dbReference type="NCBI Taxonomy" id="181172"/>
    <lineage>
        <taxon>Eukaryota</taxon>
        <taxon>Fungi</taxon>
        <taxon>Dikarya</taxon>
        <taxon>Basidiomycota</taxon>
        <taxon>Agaricomycotina</taxon>
        <taxon>Tremellomycetes</taxon>
        <taxon>Trichosporonales</taxon>
        <taxon>Trichosporonaceae</taxon>
        <taxon>Vanrija</taxon>
    </lineage>
</organism>
<feature type="region of interest" description="Disordered" evidence="1">
    <location>
        <begin position="1"/>
        <end position="25"/>
    </location>
</feature>
<proteinExistence type="predicted"/>
<name>A0ABR3PYI5_9TREE</name>
<dbReference type="InterPro" id="IPR032870">
    <property type="entry name" value="ALKBH7-like"/>
</dbReference>
<dbReference type="InterPro" id="IPR027450">
    <property type="entry name" value="AlkB-like"/>
</dbReference>
<evidence type="ECO:0000259" key="2">
    <source>
        <dbReference type="PROSITE" id="PS51471"/>
    </source>
</evidence>
<dbReference type="GeneID" id="95987852"/>
<feature type="domain" description="Fe2OG dioxygenase" evidence="2">
    <location>
        <begin position="120"/>
        <end position="230"/>
    </location>
</feature>
<dbReference type="Pfam" id="PF13532">
    <property type="entry name" value="2OG-FeII_Oxy_2"/>
    <property type="match status" value="1"/>
</dbReference>
<dbReference type="SUPFAM" id="SSF51197">
    <property type="entry name" value="Clavaminate synthase-like"/>
    <property type="match status" value="1"/>
</dbReference>
<comment type="caution">
    <text evidence="3">The sequence shown here is derived from an EMBL/GenBank/DDBJ whole genome shotgun (WGS) entry which is preliminary data.</text>
</comment>
<dbReference type="PROSITE" id="PS51471">
    <property type="entry name" value="FE2OG_OXY"/>
    <property type="match status" value="1"/>
</dbReference>
<protein>
    <recommendedName>
        <fullName evidence="2">Fe2OG dioxygenase domain-containing protein</fullName>
    </recommendedName>
</protein>
<dbReference type="Gene3D" id="2.60.120.590">
    <property type="entry name" value="Alpha-ketoglutarate-dependent dioxygenase AlkB-like"/>
    <property type="match status" value="1"/>
</dbReference>
<dbReference type="Proteomes" id="UP001565368">
    <property type="component" value="Unassembled WGS sequence"/>
</dbReference>
<dbReference type="EMBL" id="JBBXJM010000005">
    <property type="protein sequence ID" value="KAL1407387.1"/>
    <property type="molecule type" value="Genomic_DNA"/>
</dbReference>
<accession>A0ABR3PYI5</accession>
<sequence>MSQDGSDSDADSLFDDDSEYGGGQEQHSTALLAADGSIPLARRTAPIPGLYLFPALLPPDVASAALATIADADHFAGGQRDQVMLFTAPGSSLPAHIAALDVAVRGLLADRVPAEVLALAFDQALARQAILNLYAPGTGITPHVDLPRRYADGIVGASLAGGCAMTFLRGGQRHDVYLPPRTVYVLSGEARWDWAHGIGYRDTDAVEGGDGREVTMPRSLRVSVTFRWMQEGAGLLA</sequence>
<evidence type="ECO:0000256" key="1">
    <source>
        <dbReference type="SAM" id="MobiDB-lite"/>
    </source>
</evidence>
<evidence type="ECO:0000313" key="3">
    <source>
        <dbReference type="EMBL" id="KAL1407387.1"/>
    </source>
</evidence>
<evidence type="ECO:0000313" key="4">
    <source>
        <dbReference type="Proteomes" id="UP001565368"/>
    </source>
</evidence>
<dbReference type="InterPro" id="IPR005123">
    <property type="entry name" value="Oxoglu/Fe-dep_dioxygenase_dom"/>
</dbReference>
<reference evidence="3 4" key="1">
    <citation type="submission" date="2023-08" db="EMBL/GenBank/DDBJ databases">
        <title>Annotated Genome Sequence of Vanrija albida AlHP1.</title>
        <authorList>
            <person name="Herzog R."/>
        </authorList>
    </citation>
    <scope>NUCLEOTIDE SEQUENCE [LARGE SCALE GENOMIC DNA]</scope>
    <source>
        <strain evidence="3 4">AlHP1</strain>
    </source>
</reference>
<feature type="compositionally biased region" description="Acidic residues" evidence="1">
    <location>
        <begin position="1"/>
        <end position="19"/>
    </location>
</feature>
<dbReference type="PANTHER" id="PTHR21052">
    <property type="entry name" value="SPERMATOGENESIS ASSOCIATED 11-RELATED"/>
    <property type="match status" value="1"/>
</dbReference>
<dbReference type="InterPro" id="IPR037151">
    <property type="entry name" value="AlkB-like_sf"/>
</dbReference>
<gene>
    <name evidence="3" type="ORF">Q8F55_006809</name>
</gene>